<keyword evidence="9" id="KW-1185">Reference proteome</keyword>
<dbReference type="InterPro" id="IPR036291">
    <property type="entry name" value="NAD(P)-bd_dom_sf"/>
</dbReference>
<evidence type="ECO:0000259" key="7">
    <source>
        <dbReference type="Pfam" id="PF08240"/>
    </source>
</evidence>
<dbReference type="PANTHER" id="PTHR43161">
    <property type="entry name" value="SORBITOL DEHYDROGENASE"/>
    <property type="match status" value="1"/>
</dbReference>
<proteinExistence type="inferred from homology"/>
<evidence type="ECO:0000256" key="1">
    <source>
        <dbReference type="ARBA" id="ARBA00001947"/>
    </source>
</evidence>
<feature type="domain" description="Alcohol dehydrogenase-like C-terminal" evidence="6">
    <location>
        <begin position="169"/>
        <end position="290"/>
    </location>
</feature>
<comment type="caution">
    <text evidence="8">The sequence shown here is derived from an EMBL/GenBank/DDBJ whole genome shotgun (WGS) entry which is preliminary data.</text>
</comment>
<evidence type="ECO:0000256" key="4">
    <source>
        <dbReference type="ARBA" id="ARBA00022833"/>
    </source>
</evidence>
<protein>
    <submittedName>
        <fullName evidence="8">Alcohol dehydrogenase catalytic domain-containing protein</fullName>
    </submittedName>
</protein>
<dbReference type="SUPFAM" id="SSF51735">
    <property type="entry name" value="NAD(P)-binding Rossmann-fold domains"/>
    <property type="match status" value="1"/>
</dbReference>
<dbReference type="SUPFAM" id="SSF50129">
    <property type="entry name" value="GroES-like"/>
    <property type="match status" value="1"/>
</dbReference>
<evidence type="ECO:0000313" key="9">
    <source>
        <dbReference type="Proteomes" id="UP001183202"/>
    </source>
</evidence>
<organism evidence="8 9">
    <name type="scientific">Pseudonocardia charpentierae</name>
    <dbReference type="NCBI Taxonomy" id="3075545"/>
    <lineage>
        <taxon>Bacteria</taxon>
        <taxon>Bacillati</taxon>
        <taxon>Actinomycetota</taxon>
        <taxon>Actinomycetes</taxon>
        <taxon>Pseudonocardiales</taxon>
        <taxon>Pseudonocardiaceae</taxon>
        <taxon>Pseudonocardia</taxon>
    </lineage>
</organism>
<evidence type="ECO:0000313" key="8">
    <source>
        <dbReference type="EMBL" id="MDT0349136.1"/>
    </source>
</evidence>
<evidence type="ECO:0000259" key="6">
    <source>
        <dbReference type="Pfam" id="PF00107"/>
    </source>
</evidence>
<dbReference type="RefSeq" id="WP_311555115.1">
    <property type="nucleotide sequence ID" value="NZ_JAVREJ010000003.1"/>
</dbReference>
<dbReference type="PANTHER" id="PTHR43161:SF9">
    <property type="entry name" value="SORBITOL DEHYDROGENASE"/>
    <property type="match status" value="1"/>
</dbReference>
<keyword evidence="4" id="KW-0862">Zinc</keyword>
<dbReference type="InterPro" id="IPR013149">
    <property type="entry name" value="ADH-like_C"/>
</dbReference>
<keyword evidence="3" id="KW-0479">Metal-binding</keyword>
<reference evidence="9" key="1">
    <citation type="submission" date="2023-07" db="EMBL/GenBank/DDBJ databases">
        <title>30 novel species of actinomycetes from the DSMZ collection.</title>
        <authorList>
            <person name="Nouioui I."/>
        </authorList>
    </citation>
    <scope>NUCLEOTIDE SEQUENCE [LARGE SCALE GENOMIC DNA]</scope>
    <source>
        <strain evidence="9">DSM 45834</strain>
    </source>
</reference>
<sequence>MHCAVLHAAGDVRIDRMEDPVPQAGESLVRITSVGLCGSDLHWFTDGAIGDAALSRPLVLGHEMAGVVVSGPSAGRSVGIDPALPCGHCRECRSGLEHLCTRMHFAGHSDTDGGLRELMAWPDRRLHLLPDGYDPACGSLLEPLGVAVHSADLAHLRFGWTVAVVGCGPIGLMLIELAALAGCAVTAVEPLAHRRDAARRAGATTVLEPDEVTGGALDGTCDAAFEVSGADDGLARAAVLVRPGGRIVLVGIPGDDTTTFAASTMRRKGLTLACVRRMTDNAYARAIALAVRGAVDLSWLATQRFPLSDATEAFATAARREGLKVVVDVTTG</sequence>
<evidence type="ECO:0000256" key="2">
    <source>
        <dbReference type="ARBA" id="ARBA00008072"/>
    </source>
</evidence>
<dbReference type="Pfam" id="PF00107">
    <property type="entry name" value="ADH_zinc_N"/>
    <property type="match status" value="1"/>
</dbReference>
<dbReference type="Pfam" id="PF08240">
    <property type="entry name" value="ADH_N"/>
    <property type="match status" value="1"/>
</dbReference>
<dbReference type="EMBL" id="JAVREJ010000003">
    <property type="protein sequence ID" value="MDT0349136.1"/>
    <property type="molecule type" value="Genomic_DNA"/>
</dbReference>
<evidence type="ECO:0000256" key="5">
    <source>
        <dbReference type="ARBA" id="ARBA00023002"/>
    </source>
</evidence>
<dbReference type="InterPro" id="IPR013154">
    <property type="entry name" value="ADH-like_N"/>
</dbReference>
<dbReference type="Gene3D" id="3.40.50.720">
    <property type="entry name" value="NAD(P)-binding Rossmann-like Domain"/>
    <property type="match status" value="1"/>
</dbReference>
<comment type="similarity">
    <text evidence="2">Belongs to the zinc-containing alcohol dehydrogenase family.</text>
</comment>
<dbReference type="Proteomes" id="UP001183202">
    <property type="component" value="Unassembled WGS sequence"/>
</dbReference>
<name>A0ABU2N5C7_9PSEU</name>
<evidence type="ECO:0000256" key="3">
    <source>
        <dbReference type="ARBA" id="ARBA00022723"/>
    </source>
</evidence>
<dbReference type="Gene3D" id="3.90.180.10">
    <property type="entry name" value="Medium-chain alcohol dehydrogenases, catalytic domain"/>
    <property type="match status" value="1"/>
</dbReference>
<keyword evidence="5" id="KW-0560">Oxidoreductase</keyword>
<feature type="domain" description="Alcohol dehydrogenase-like N-terminal" evidence="7">
    <location>
        <begin position="24"/>
        <end position="131"/>
    </location>
</feature>
<comment type="cofactor">
    <cofactor evidence="1">
        <name>Zn(2+)</name>
        <dbReference type="ChEBI" id="CHEBI:29105"/>
    </cofactor>
</comment>
<dbReference type="InterPro" id="IPR011032">
    <property type="entry name" value="GroES-like_sf"/>
</dbReference>
<gene>
    <name evidence="8" type="ORF">RM445_06315</name>
</gene>
<accession>A0ABU2N5C7</accession>